<comment type="caution">
    <text evidence="3">The sequence shown here is derived from an EMBL/GenBank/DDBJ whole genome shotgun (WGS) entry which is preliminary data.</text>
</comment>
<protein>
    <submittedName>
        <fullName evidence="3">Uncharacterized protein</fullName>
    </submittedName>
</protein>
<evidence type="ECO:0000313" key="4">
    <source>
        <dbReference type="Proteomes" id="UP000467841"/>
    </source>
</evidence>
<dbReference type="AlphaFoldDB" id="A0A6D2KDH9"/>
<keyword evidence="2" id="KW-0472">Membrane</keyword>
<sequence length="152" mass="16111">MPSTHLTTLVLSSLPFYYVETVTSVALFLEFWGLRRATQARGCGARGRGARGRGGRARGRGGRGRDCGLPADSRESVAPSVATASVTQPVSVASELLTRFSPVVSHGAPGLPPVAEVQQRAAGFVQPQAVGLMVPPYLDMMGHMQRIGTPYF</sequence>
<organism evidence="3 4">
    <name type="scientific">Microthlaspi erraticum</name>
    <dbReference type="NCBI Taxonomy" id="1685480"/>
    <lineage>
        <taxon>Eukaryota</taxon>
        <taxon>Viridiplantae</taxon>
        <taxon>Streptophyta</taxon>
        <taxon>Embryophyta</taxon>
        <taxon>Tracheophyta</taxon>
        <taxon>Spermatophyta</taxon>
        <taxon>Magnoliopsida</taxon>
        <taxon>eudicotyledons</taxon>
        <taxon>Gunneridae</taxon>
        <taxon>Pentapetalae</taxon>
        <taxon>rosids</taxon>
        <taxon>malvids</taxon>
        <taxon>Brassicales</taxon>
        <taxon>Brassicaceae</taxon>
        <taxon>Coluteocarpeae</taxon>
        <taxon>Microthlaspi</taxon>
    </lineage>
</organism>
<dbReference type="EMBL" id="CACVBM020001429">
    <property type="protein sequence ID" value="CAA7049809.1"/>
    <property type="molecule type" value="Genomic_DNA"/>
</dbReference>
<feature type="transmembrane region" description="Helical" evidence="2">
    <location>
        <begin position="16"/>
        <end position="34"/>
    </location>
</feature>
<keyword evidence="4" id="KW-1185">Reference proteome</keyword>
<evidence type="ECO:0000256" key="2">
    <source>
        <dbReference type="SAM" id="Phobius"/>
    </source>
</evidence>
<name>A0A6D2KDH9_9BRAS</name>
<feature type="compositionally biased region" description="Basic residues" evidence="1">
    <location>
        <begin position="48"/>
        <end position="62"/>
    </location>
</feature>
<proteinExistence type="predicted"/>
<dbReference type="Proteomes" id="UP000467841">
    <property type="component" value="Unassembled WGS sequence"/>
</dbReference>
<keyword evidence="2" id="KW-0812">Transmembrane</keyword>
<accession>A0A6D2KDH9</accession>
<evidence type="ECO:0000313" key="3">
    <source>
        <dbReference type="EMBL" id="CAA7049809.1"/>
    </source>
</evidence>
<evidence type="ECO:0000256" key="1">
    <source>
        <dbReference type="SAM" id="MobiDB-lite"/>
    </source>
</evidence>
<reference evidence="3" key="1">
    <citation type="submission" date="2020-01" db="EMBL/GenBank/DDBJ databases">
        <authorList>
            <person name="Mishra B."/>
        </authorList>
    </citation>
    <scope>NUCLEOTIDE SEQUENCE [LARGE SCALE GENOMIC DNA]</scope>
</reference>
<feature type="region of interest" description="Disordered" evidence="1">
    <location>
        <begin position="44"/>
        <end position="74"/>
    </location>
</feature>
<gene>
    <name evidence="3" type="ORF">MERR_LOCUS37044</name>
</gene>
<keyword evidence="2" id="KW-1133">Transmembrane helix</keyword>